<dbReference type="OMA" id="YFTIPRP"/>
<dbReference type="AlphaFoldDB" id="A0A0F9WTS9"/>
<sequence length="422" mass="46725">MAQMKVLISGAGITGNALAYWLSKLGHDVTVIEHYPELRTTGLQVDLRGPGVEVLKLMGLDEAFRAKAVPEQGSAIVDSSNRRRAYFGVNNSGKGVQGFTTEYEIMRGDLCRIMYDVIKDKVTFLFGISIDSFKQKKDGVEVHFTDGKTGHFDVLVGADGMGSNTRKLMLGPGVQDALRPVKGAYTAYFTVPRPIQEGEEYDSTFYLATKRRAIMTRRHNPQEIQIYLGCNTTSDRMKKAHRDGVEEQKKALAEIFTDAGWQSKDIIRDMFDSENFYCERLGLVKLNSWFNGNVALCGDAAYCPSPLTGMGTTSGLIGAYVLAGEISRHCGKAKEGAKPTDGLDVAFKSYDDKFRPFIDQVTHGVGDDTIFWNKMPSSSFAIALINLLLGIAAFLRLDAFAHWVSKENVKWTLPNYDGLMRS</sequence>
<dbReference type="GO" id="GO:0071949">
    <property type="term" value="F:FAD binding"/>
    <property type="evidence" value="ECO:0007669"/>
    <property type="project" value="InterPro"/>
</dbReference>
<evidence type="ECO:0000313" key="6">
    <source>
        <dbReference type="Proteomes" id="UP000034112"/>
    </source>
</evidence>
<dbReference type="InterPro" id="IPR002938">
    <property type="entry name" value="FAD-bd"/>
</dbReference>
<dbReference type="SUPFAM" id="SSF51905">
    <property type="entry name" value="FAD/NAD(P)-binding domain"/>
    <property type="match status" value="1"/>
</dbReference>
<keyword evidence="2" id="KW-0274">FAD</keyword>
<evidence type="ECO:0000256" key="2">
    <source>
        <dbReference type="ARBA" id="ARBA00022827"/>
    </source>
</evidence>
<dbReference type="Proteomes" id="UP000034112">
    <property type="component" value="Unassembled WGS sequence"/>
</dbReference>
<reference evidence="6" key="1">
    <citation type="journal article" date="2015" name="Genome Announc.">
        <title>Draft whole-genome sequence of the biocontrol agent Trichoderma harzianum T6776.</title>
        <authorList>
            <person name="Baroncelli R."/>
            <person name="Piaggeschi G."/>
            <person name="Fiorini L."/>
            <person name="Bertolini E."/>
            <person name="Zapparata A."/>
            <person name="Pe M.E."/>
            <person name="Sarrocco S."/>
            <person name="Vannacci G."/>
        </authorList>
    </citation>
    <scope>NUCLEOTIDE SEQUENCE [LARGE SCALE GENOMIC DNA]</scope>
    <source>
        <strain evidence="6">T6776</strain>
    </source>
</reference>
<comment type="caution">
    <text evidence="5">The sequence shown here is derived from an EMBL/GenBank/DDBJ whole genome shotgun (WGS) entry which is preliminary data.</text>
</comment>
<gene>
    <name evidence="5" type="ORF">THAR02_11348</name>
</gene>
<protein>
    <submittedName>
        <fullName evidence="5">Oxidoreductase</fullName>
    </submittedName>
</protein>
<proteinExistence type="predicted"/>
<organism evidence="5 6">
    <name type="scientific">Trichoderma harzianum</name>
    <name type="common">Hypocrea lixii</name>
    <dbReference type="NCBI Taxonomy" id="5544"/>
    <lineage>
        <taxon>Eukaryota</taxon>
        <taxon>Fungi</taxon>
        <taxon>Dikarya</taxon>
        <taxon>Ascomycota</taxon>
        <taxon>Pezizomycotina</taxon>
        <taxon>Sordariomycetes</taxon>
        <taxon>Hypocreomycetidae</taxon>
        <taxon>Hypocreales</taxon>
        <taxon>Hypocreaceae</taxon>
        <taxon>Trichoderma</taxon>
    </lineage>
</organism>
<evidence type="ECO:0000256" key="3">
    <source>
        <dbReference type="ARBA" id="ARBA00023002"/>
    </source>
</evidence>
<name>A0A0F9WTS9_TRIHA</name>
<dbReference type="InterPro" id="IPR051704">
    <property type="entry name" value="FAD_aromatic-hydroxylase"/>
</dbReference>
<keyword evidence="1" id="KW-0285">Flavoprotein</keyword>
<dbReference type="GO" id="GO:0016491">
    <property type="term" value="F:oxidoreductase activity"/>
    <property type="evidence" value="ECO:0007669"/>
    <property type="project" value="UniProtKB-KW"/>
</dbReference>
<evidence type="ECO:0000313" key="5">
    <source>
        <dbReference type="EMBL" id="KKO96545.1"/>
    </source>
</evidence>
<feature type="domain" description="FAD-binding" evidence="4">
    <location>
        <begin position="4"/>
        <end position="333"/>
    </location>
</feature>
<dbReference type="Pfam" id="PF01494">
    <property type="entry name" value="FAD_binding_3"/>
    <property type="match status" value="1"/>
</dbReference>
<evidence type="ECO:0000256" key="1">
    <source>
        <dbReference type="ARBA" id="ARBA00022630"/>
    </source>
</evidence>
<dbReference type="Gene3D" id="3.50.50.60">
    <property type="entry name" value="FAD/NAD(P)-binding domain"/>
    <property type="match status" value="1"/>
</dbReference>
<evidence type="ECO:0000259" key="4">
    <source>
        <dbReference type="Pfam" id="PF01494"/>
    </source>
</evidence>
<dbReference type="PRINTS" id="PR00420">
    <property type="entry name" value="RNGMNOXGNASE"/>
</dbReference>
<dbReference type="InterPro" id="IPR036188">
    <property type="entry name" value="FAD/NAD-bd_sf"/>
</dbReference>
<dbReference type="OrthoDB" id="655030at2759"/>
<keyword evidence="3" id="KW-0560">Oxidoreductase</keyword>
<dbReference type="EMBL" id="JOKZ01000853">
    <property type="protein sequence ID" value="KKO96545.1"/>
    <property type="molecule type" value="Genomic_DNA"/>
</dbReference>
<dbReference type="PANTHER" id="PTHR46865:SF7">
    <property type="entry name" value="MONOOXYGENASE, PUTATIVE (AFU_ORTHOLOGUE AFUA_8G07040)-RELATED"/>
    <property type="match status" value="1"/>
</dbReference>
<dbReference type="PANTHER" id="PTHR46865">
    <property type="entry name" value="OXIDOREDUCTASE-RELATED"/>
    <property type="match status" value="1"/>
</dbReference>
<accession>A0A0F9WTS9</accession>